<dbReference type="STRING" id="1987383.A5844_002068"/>
<dbReference type="CDD" id="cd13402">
    <property type="entry name" value="LT_TF-like"/>
    <property type="match status" value="1"/>
</dbReference>
<feature type="region of interest" description="Disordered" evidence="2">
    <location>
        <begin position="219"/>
        <end position="244"/>
    </location>
</feature>
<dbReference type="EMBL" id="NGMO01000003">
    <property type="protein sequence ID" value="OTP10368.1"/>
    <property type="molecule type" value="Genomic_DNA"/>
</dbReference>
<sequence length="1321" mass="142928">MAKKGKPIGSIGGVLTLDGTQFGNTLDEITRGIKLAESAMKTNMKILGDAGKSYDGLSQHAKDLEVVMEGQRKKVEELTKRHKEASEKYGENSKQAQNLAVQVNKATEKYTLYERQLNNTKKEMAYASTEVNKLSQEMKDNEKETNSQVSALKRAGDEAGAMEVKQKGLSRQVSLSKQAVEEQRKVVERLSKEFGESSAETLDAKNALAKLERQADSSKQEFKALGNSVEDAGDNSKKLDMSESMKPTEKGLGALSEGFGGLKGILKGGFYLAGIQAVKNEIVDIVKGISDASQSFRDLKAQLGLADKATGDLVNIATTIYSEGFGESLDDVQESLVTVKQLLPDIDDGSLKQMATDALAFSKATGSDLNESLRGAINMVKNFKISGTEAFNYLNKGAQTGLNVSGELADNMTEYSQVLGQMGFTAKDTMSVLNNGLQNGAFNLDKVNDFVKEFGISLNDGRIEENLGSFSKGTQELFVQYRKGKATSKDVMMSLIGDLENMKNKQDEATLASNIWSALGEDNALQVVESLNDVNKQYDNVNDTAKNVADNVKDISPWEILKRNTTTAFTDIGVAIAPLGNKLGENILKGAQSLKTKLKPTMDGIKGIIFEIAGNDDRKKQGHDILAKLMPETSVKKVESAIGKVKQGMDVVKNAISATFKSLSPIFNSLVKTLIPMLMPIIKKIGSAISEIFGEIKSFWNENGKQFIEAFKNFLVFIQPVLKIVVDILSSFVDSVIGFIHGVLNIIQGAIKVFTGMFTGDFKKMWEGIKQMFFGAIETLWNWINISFIGRITKGIGGFGTGIKAIIKNMWLGIKGFFTGGIGSAVSSTLNFIKNIGSHLGNMGTSAKNVVKGMWSGIKNFFSDGVTGIVDKVKGLPKMMGDGIRNGGDALKKALVGMWEGAVKAISVSVNMVIGGANWILGKFGSKNKIEEWHPYAKGTDEHKGGHALVNDGAGAELIQMPDGRMYLPQGKNVFIPNAPKGMKVLPAEQTAQVMGYTAPTFAYKNGIGDFFGGIWNGVKQTASNVKDFALDIFDYAKNPAKLVSTVVDKFVNFGGLSGIFLDMGKGLVSTAKNTMFGWVKNLFAEDEKNSSTPAGTGVERWRGTVKKALGMVGLPANDAYTNAWLSQIQTESGGNEKAVQGGYTDINTITGDLAKGLVQVIGATFEAFKMPGHNNRMNGLDNLLAGMRYAISRYGKEGMLQVIGHGHGYENGGIVSFPQFASIAENGAEAIIPLAQAKRSRAVQLLNKTANYLGISTTGSNTSIEDKLDKLIQLMVMLVTKSEPITVNQYLEQAPQMTERELQQEAKRQLTDLVRGFKPA</sequence>
<proteinExistence type="predicted"/>
<protein>
    <recommendedName>
        <fullName evidence="3">Phage tail tape measure protein domain-containing protein</fullName>
    </recommendedName>
</protein>
<accession>A0A242JYH4</accession>
<feature type="compositionally biased region" description="Basic and acidic residues" evidence="2">
    <location>
        <begin position="136"/>
        <end position="145"/>
    </location>
</feature>
<feature type="compositionally biased region" description="Basic and acidic residues" evidence="2">
    <location>
        <begin position="234"/>
        <end position="244"/>
    </location>
</feature>
<keyword evidence="1" id="KW-1188">Viral release from host cell</keyword>
<dbReference type="PANTHER" id="PTHR37813">
    <property type="entry name" value="FELS-2 PROPHAGE PROTEIN"/>
    <property type="match status" value="1"/>
</dbReference>
<dbReference type="SUPFAM" id="SSF53955">
    <property type="entry name" value="Lysozyme-like"/>
    <property type="match status" value="1"/>
</dbReference>
<evidence type="ECO:0000256" key="2">
    <source>
        <dbReference type="SAM" id="MobiDB-lite"/>
    </source>
</evidence>
<feature type="domain" description="Phage tail tape measure protein" evidence="3">
    <location>
        <begin position="324"/>
        <end position="511"/>
    </location>
</feature>
<comment type="caution">
    <text evidence="4">The sequence shown here is derived from an EMBL/GenBank/DDBJ whole genome shotgun (WGS) entry which is preliminary data.</text>
</comment>
<reference evidence="4 5" key="1">
    <citation type="submission" date="2017-05" db="EMBL/GenBank/DDBJ databases">
        <title>The Genome Sequence of Enterococcus sp. 10A9_DIV0425.</title>
        <authorList>
            <consortium name="The Broad Institute Genomics Platform"/>
            <consortium name="The Broad Institute Genomic Center for Infectious Diseases"/>
            <person name="Earl A."/>
            <person name="Manson A."/>
            <person name="Schwartman J."/>
            <person name="Gilmore M."/>
            <person name="Abouelleil A."/>
            <person name="Cao P."/>
            <person name="Chapman S."/>
            <person name="Cusick C."/>
            <person name="Shea T."/>
            <person name="Young S."/>
            <person name="Neafsey D."/>
            <person name="Nusbaum C."/>
            <person name="Birren B."/>
        </authorList>
    </citation>
    <scope>NUCLEOTIDE SEQUENCE [LARGE SCALE GENOMIC DNA]</scope>
    <source>
        <strain evidence="4 5">10A9_DIV0425</strain>
    </source>
</reference>
<dbReference type="PANTHER" id="PTHR37813:SF1">
    <property type="entry name" value="FELS-2 PROPHAGE PROTEIN"/>
    <property type="match status" value="1"/>
</dbReference>
<organism evidence="4 5">
    <name type="scientific">Candidatus Enterococcus wittei</name>
    <dbReference type="NCBI Taxonomy" id="1987383"/>
    <lineage>
        <taxon>Bacteria</taxon>
        <taxon>Bacillati</taxon>
        <taxon>Bacillota</taxon>
        <taxon>Bacilli</taxon>
        <taxon>Lactobacillales</taxon>
        <taxon>Enterococcaceae</taxon>
        <taxon>Enterococcus</taxon>
    </lineage>
</organism>
<feature type="region of interest" description="Disordered" evidence="2">
    <location>
        <begin position="136"/>
        <end position="178"/>
    </location>
</feature>
<name>A0A242JYH4_9ENTE</name>
<evidence type="ECO:0000313" key="4">
    <source>
        <dbReference type="EMBL" id="OTP10368.1"/>
    </source>
</evidence>
<dbReference type="Proteomes" id="UP000194933">
    <property type="component" value="Unassembled WGS sequence"/>
</dbReference>
<keyword evidence="5" id="KW-1185">Reference proteome</keyword>
<dbReference type="Pfam" id="PF10145">
    <property type="entry name" value="PhageMin_Tail"/>
    <property type="match status" value="1"/>
</dbReference>
<gene>
    <name evidence="4" type="ORF">A5844_002068</name>
</gene>
<dbReference type="RefSeq" id="WP_086285120.1">
    <property type="nucleotide sequence ID" value="NZ_NGMO01000003.1"/>
</dbReference>
<evidence type="ECO:0000259" key="3">
    <source>
        <dbReference type="Pfam" id="PF10145"/>
    </source>
</evidence>
<dbReference type="InterPro" id="IPR023346">
    <property type="entry name" value="Lysozyme-like_dom_sf"/>
</dbReference>
<dbReference type="InterPro" id="IPR010090">
    <property type="entry name" value="Phage_tape_meas"/>
</dbReference>
<evidence type="ECO:0000256" key="1">
    <source>
        <dbReference type="ARBA" id="ARBA00022612"/>
    </source>
</evidence>
<evidence type="ECO:0000313" key="5">
    <source>
        <dbReference type="Proteomes" id="UP000194933"/>
    </source>
</evidence>